<dbReference type="Gene3D" id="3.40.50.300">
    <property type="entry name" value="P-loop containing nucleotide triphosphate hydrolases"/>
    <property type="match status" value="1"/>
</dbReference>
<dbReference type="Proteomes" id="UP000326702">
    <property type="component" value="Chromosome"/>
</dbReference>
<dbReference type="KEGG" id="lxl:KDY119_00765"/>
<name>A0A5P9Q784_9MICO</name>
<organism evidence="1 2">
    <name type="scientific">Luteimicrobium xylanilyticum</name>
    <dbReference type="NCBI Taxonomy" id="1133546"/>
    <lineage>
        <taxon>Bacteria</taxon>
        <taxon>Bacillati</taxon>
        <taxon>Actinomycetota</taxon>
        <taxon>Actinomycetes</taxon>
        <taxon>Micrococcales</taxon>
        <taxon>Luteimicrobium</taxon>
    </lineage>
</organism>
<dbReference type="Pfam" id="PF13481">
    <property type="entry name" value="AAA_25"/>
    <property type="match status" value="1"/>
</dbReference>
<sequence length="357" mass="37985">MNDLERVGRERGCYFTADQLLDTEFPDPRWAVEGLIPEGLTLLAGAPKLGKSWLALGIGISIAAGGYALGSIETAPPADVLYLALEDTPRRLKSRLTKMLAGEPAPRGLTIMTQMPSMPQATELIAGWLDEHRDARLVVVDVLGKIRPSLAANADRYDADYKVISALKQIADNYGIAIVAVTHVRKMADGDVFNTVSGSTGLTGAADTTLVLRRARGEHGASLHITGRDVEENEYALTFAPETGTWTLDGTDLHQAAERVATNKAVAGVSDDMAAVIELVNSKPEGVRAGDVATALGWPSTKATTYLNRACDQGRISKPGRGLFAAGVMSVSSVSSAEVLDFERHTNNRHHTPGMGA</sequence>
<gene>
    <name evidence="1" type="ORF">KDY119_00765</name>
</gene>
<dbReference type="RefSeq" id="WP_051136793.1">
    <property type="nucleotide sequence ID" value="NZ_BAABIH010000001.1"/>
</dbReference>
<protein>
    <recommendedName>
        <fullName evidence="3">DNA repair protein RadA like protein</fullName>
    </recommendedName>
</protein>
<dbReference type="EMBL" id="CP045529">
    <property type="protein sequence ID" value="QFU97271.1"/>
    <property type="molecule type" value="Genomic_DNA"/>
</dbReference>
<evidence type="ECO:0000313" key="1">
    <source>
        <dbReference type="EMBL" id="QFU97271.1"/>
    </source>
</evidence>
<proteinExistence type="predicted"/>
<keyword evidence="2" id="KW-1185">Reference proteome</keyword>
<reference evidence="1 2" key="1">
    <citation type="submission" date="2019-10" db="EMBL/GenBank/DDBJ databases">
        <title>Genome sequence of Luteimicrobium xylanilyticum HY-24.</title>
        <authorList>
            <person name="Kim D.Y."/>
            <person name="Park H.-Y."/>
        </authorList>
    </citation>
    <scope>NUCLEOTIDE SEQUENCE [LARGE SCALE GENOMIC DNA]</scope>
    <source>
        <strain evidence="1 2">HY-24</strain>
    </source>
</reference>
<accession>A0A5P9Q784</accession>
<dbReference type="AlphaFoldDB" id="A0A5P9Q784"/>
<dbReference type="InterPro" id="IPR027417">
    <property type="entry name" value="P-loop_NTPase"/>
</dbReference>
<dbReference type="SUPFAM" id="SSF52540">
    <property type="entry name" value="P-loop containing nucleoside triphosphate hydrolases"/>
    <property type="match status" value="1"/>
</dbReference>
<evidence type="ECO:0008006" key="3">
    <source>
        <dbReference type="Google" id="ProtNLM"/>
    </source>
</evidence>
<evidence type="ECO:0000313" key="2">
    <source>
        <dbReference type="Proteomes" id="UP000326702"/>
    </source>
</evidence>